<dbReference type="PANTHER" id="PTHR46177:SF1">
    <property type="entry name" value="INTEGRASE CATALYTIC DOMAIN-CONTAINING PROTEIN"/>
    <property type="match status" value="1"/>
</dbReference>
<dbReference type="VEuPathDB" id="FungiDB:VP01_3278g1"/>
<organism evidence="2 3">
    <name type="scientific">Puccinia sorghi</name>
    <dbReference type="NCBI Taxonomy" id="27349"/>
    <lineage>
        <taxon>Eukaryota</taxon>
        <taxon>Fungi</taxon>
        <taxon>Dikarya</taxon>
        <taxon>Basidiomycota</taxon>
        <taxon>Pucciniomycotina</taxon>
        <taxon>Pucciniomycetes</taxon>
        <taxon>Pucciniales</taxon>
        <taxon>Pucciniaceae</taxon>
        <taxon>Puccinia</taxon>
    </lineage>
</organism>
<evidence type="ECO:0000313" key="2">
    <source>
        <dbReference type="EMBL" id="KNZ53325.1"/>
    </source>
</evidence>
<dbReference type="EMBL" id="LAVV01008255">
    <property type="protein sequence ID" value="KNZ53325.1"/>
    <property type="molecule type" value="Genomic_DNA"/>
</dbReference>
<evidence type="ECO:0000313" key="3">
    <source>
        <dbReference type="Proteomes" id="UP000037035"/>
    </source>
</evidence>
<comment type="caution">
    <text evidence="2">The sequence shown here is derived from an EMBL/GenBank/DDBJ whole genome shotgun (WGS) entry which is preliminary data.</text>
</comment>
<proteinExistence type="predicted"/>
<dbReference type="PANTHER" id="PTHR46177">
    <property type="entry name" value="INTEGRASE CATALYTIC DOMAIN-CONTAINING PROTEIN"/>
    <property type="match status" value="1"/>
</dbReference>
<gene>
    <name evidence="2" type="ORF">VP01_3278g1</name>
</gene>
<accession>A0A0L6UZL6</accession>
<keyword evidence="1" id="KW-0812">Transmembrane</keyword>
<keyword evidence="3" id="KW-1185">Reference proteome</keyword>
<keyword evidence="1" id="KW-1133">Transmembrane helix</keyword>
<dbReference type="Proteomes" id="UP000037035">
    <property type="component" value="Unassembled WGS sequence"/>
</dbReference>
<sequence length="245" mass="28003">MWSLNGSLAEACCIQMQAPTWNNNLIPPSNNTPSLNNVSNPTDIWNSIPRRGYPETHSLTVSQRTLTGCKEDWGLILLGSQKADNLEETIKTYFIRGLTIQKIHQALRTSHNYTQSLQSLEKKLNKMNISRRTNEIDSSQKVDVEKVVSYELISADQVWNFGPQVSILPIFFVDLESLLKHPWLFLTFQPASMTVALINKILDPSIQDAGPILYVLLCWIYPLFFYFPFVFSYATHLSHTCYQSL</sequence>
<evidence type="ECO:0000256" key="1">
    <source>
        <dbReference type="SAM" id="Phobius"/>
    </source>
</evidence>
<protein>
    <submittedName>
        <fullName evidence="2">Uncharacterized protein</fullName>
    </submittedName>
</protein>
<dbReference type="AlphaFoldDB" id="A0A0L6UZL6"/>
<keyword evidence="1" id="KW-0472">Membrane</keyword>
<name>A0A0L6UZL6_9BASI</name>
<reference evidence="2 3" key="1">
    <citation type="submission" date="2015-08" db="EMBL/GenBank/DDBJ databases">
        <title>Next Generation Sequencing and Analysis of the Genome of Puccinia sorghi L Schw, the Causal Agent of Maize Common Rust.</title>
        <authorList>
            <person name="Rochi L."/>
            <person name="Burguener G."/>
            <person name="Darino M."/>
            <person name="Turjanski A."/>
            <person name="Kreff E."/>
            <person name="Dieguez M.J."/>
            <person name="Sacco F."/>
        </authorList>
    </citation>
    <scope>NUCLEOTIDE SEQUENCE [LARGE SCALE GENOMIC DNA]</scope>
    <source>
        <strain evidence="2 3">RO10H11247</strain>
    </source>
</reference>
<feature type="transmembrane region" description="Helical" evidence="1">
    <location>
        <begin position="214"/>
        <end position="234"/>
    </location>
</feature>